<dbReference type="NCBIfam" id="NF000585">
    <property type="entry name" value="PRK00010.1"/>
    <property type="match status" value="1"/>
</dbReference>
<feature type="domain" description="Large ribosomal subunit protein uL5 N-terminal" evidence="7">
    <location>
        <begin position="23"/>
        <end position="79"/>
    </location>
</feature>
<dbReference type="InterPro" id="IPR031310">
    <property type="entry name" value="Ribosomal_uL5_N"/>
</dbReference>
<gene>
    <name evidence="5" type="primary">rplE</name>
    <name evidence="9" type="ORF">A3B56_01230</name>
</gene>
<dbReference type="GO" id="GO:0019843">
    <property type="term" value="F:rRNA binding"/>
    <property type="evidence" value="ECO:0007669"/>
    <property type="project" value="UniProtKB-UniRule"/>
</dbReference>
<dbReference type="PROSITE" id="PS00358">
    <property type="entry name" value="RIBOSOMAL_L5"/>
    <property type="match status" value="1"/>
</dbReference>
<dbReference type="HAMAP" id="MF_01333_B">
    <property type="entry name" value="Ribosomal_uL5_B"/>
    <property type="match status" value="1"/>
</dbReference>
<evidence type="ECO:0000259" key="7">
    <source>
        <dbReference type="Pfam" id="PF00281"/>
    </source>
</evidence>
<evidence type="ECO:0000256" key="2">
    <source>
        <dbReference type="ARBA" id="ARBA00022980"/>
    </source>
</evidence>
<accession>A0A1F7JDA2</accession>
<keyword evidence="3 5" id="KW-0687">Ribonucleoprotein</keyword>
<comment type="similarity">
    <text evidence="1 5 6">Belongs to the universal ribosomal protein uL5 family.</text>
</comment>
<keyword evidence="2 5" id="KW-0689">Ribosomal protein</keyword>
<dbReference type="InterPro" id="IPR022803">
    <property type="entry name" value="Ribosomal_uL5_dom_sf"/>
</dbReference>
<dbReference type="InterPro" id="IPR002132">
    <property type="entry name" value="Ribosomal_uL5"/>
</dbReference>
<dbReference type="Pfam" id="PF00281">
    <property type="entry name" value="Ribosomal_L5"/>
    <property type="match status" value="1"/>
</dbReference>
<sequence>MQLQKAYHENIKSELKKELGFANELDVPRLTKIVVNMGLGEAIDNKKILDSMAEQLSLITGQKPMVTRAKRAIATFKLRAGMPIGLKVTMRGKRMFAFFERLVGIALPRVRDFRGILEKTFDKHGNLNIGFSELTVFPEVKYETLDKVRGLEITIVTTARDPQSGKALLEKLGFPFEKKVA</sequence>
<dbReference type="GO" id="GO:0000049">
    <property type="term" value="F:tRNA binding"/>
    <property type="evidence" value="ECO:0007669"/>
    <property type="project" value="UniProtKB-UniRule"/>
</dbReference>
<dbReference type="GO" id="GO:0003735">
    <property type="term" value="F:structural constituent of ribosome"/>
    <property type="evidence" value="ECO:0007669"/>
    <property type="project" value="InterPro"/>
</dbReference>
<dbReference type="SUPFAM" id="SSF55282">
    <property type="entry name" value="RL5-like"/>
    <property type="match status" value="1"/>
</dbReference>
<dbReference type="Proteomes" id="UP000178486">
    <property type="component" value="Unassembled WGS sequence"/>
</dbReference>
<dbReference type="InterPro" id="IPR020930">
    <property type="entry name" value="Ribosomal_uL5_bac-type"/>
</dbReference>
<dbReference type="AlphaFoldDB" id="A0A1F7JDA2"/>
<evidence type="ECO:0000256" key="6">
    <source>
        <dbReference type="RuleBase" id="RU003930"/>
    </source>
</evidence>
<comment type="subunit">
    <text evidence="5">Part of the 50S ribosomal subunit; part of the 5S rRNA/L5/L18/L25 subcomplex. Contacts the 5S rRNA and the P site tRNA. Forms a bridge to the 30S subunit in the 70S ribosome.</text>
</comment>
<feature type="domain" description="Large ribosomal subunit protein uL5 C-terminal" evidence="8">
    <location>
        <begin position="83"/>
        <end position="176"/>
    </location>
</feature>
<dbReference type="GO" id="GO:0006412">
    <property type="term" value="P:translation"/>
    <property type="evidence" value="ECO:0007669"/>
    <property type="project" value="UniProtKB-UniRule"/>
</dbReference>
<evidence type="ECO:0000259" key="8">
    <source>
        <dbReference type="Pfam" id="PF00673"/>
    </source>
</evidence>
<keyword evidence="5" id="KW-0699">rRNA-binding</keyword>
<reference evidence="9 10" key="1">
    <citation type="journal article" date="2016" name="Nat. Commun.">
        <title>Thousands of microbial genomes shed light on interconnected biogeochemical processes in an aquifer system.</title>
        <authorList>
            <person name="Anantharaman K."/>
            <person name="Brown C.T."/>
            <person name="Hug L.A."/>
            <person name="Sharon I."/>
            <person name="Castelle C.J."/>
            <person name="Probst A.J."/>
            <person name="Thomas B.C."/>
            <person name="Singh A."/>
            <person name="Wilkins M.J."/>
            <person name="Karaoz U."/>
            <person name="Brodie E.L."/>
            <person name="Williams K.H."/>
            <person name="Hubbard S.S."/>
            <person name="Banfield J.F."/>
        </authorList>
    </citation>
    <scope>NUCLEOTIDE SEQUENCE [LARGE SCALE GENOMIC DNA]</scope>
</reference>
<evidence type="ECO:0000256" key="4">
    <source>
        <dbReference type="ARBA" id="ARBA00035245"/>
    </source>
</evidence>
<dbReference type="EMBL" id="MGAU01000056">
    <property type="protein sequence ID" value="OGK53575.1"/>
    <property type="molecule type" value="Genomic_DNA"/>
</dbReference>
<keyword evidence="5" id="KW-0694">RNA-binding</keyword>
<comment type="function">
    <text evidence="5">This is 1 of the proteins that bind and probably mediate the attachment of the 5S RNA into the large ribosomal subunit, where it forms part of the central protuberance. In the 70S ribosome it contacts protein S13 of the 30S subunit (bridge B1b), connecting the 2 subunits; this bridge is implicated in subunit movement. Contacts the P site tRNA; the 5S rRNA and some of its associated proteins might help stabilize positioning of ribosome-bound tRNAs.</text>
</comment>
<dbReference type="Gene3D" id="3.30.1440.10">
    <property type="match status" value="1"/>
</dbReference>
<protein>
    <recommendedName>
        <fullName evidence="4 5">Large ribosomal subunit protein uL5</fullName>
    </recommendedName>
</protein>
<keyword evidence="5" id="KW-0820">tRNA-binding</keyword>
<dbReference type="FunFam" id="3.30.1440.10:FF:000001">
    <property type="entry name" value="50S ribosomal protein L5"/>
    <property type="match status" value="1"/>
</dbReference>
<dbReference type="GO" id="GO:1990904">
    <property type="term" value="C:ribonucleoprotein complex"/>
    <property type="evidence" value="ECO:0007669"/>
    <property type="project" value="UniProtKB-KW"/>
</dbReference>
<dbReference type="InterPro" id="IPR020929">
    <property type="entry name" value="Ribosomal_uL5_CS"/>
</dbReference>
<evidence type="ECO:0000313" key="10">
    <source>
        <dbReference type="Proteomes" id="UP000178486"/>
    </source>
</evidence>
<dbReference type="InterPro" id="IPR031309">
    <property type="entry name" value="Ribosomal_uL5_C"/>
</dbReference>
<dbReference type="PANTHER" id="PTHR11994">
    <property type="entry name" value="60S RIBOSOMAL PROTEIN L11-RELATED"/>
    <property type="match status" value="1"/>
</dbReference>
<evidence type="ECO:0000313" key="9">
    <source>
        <dbReference type="EMBL" id="OGK53575.1"/>
    </source>
</evidence>
<evidence type="ECO:0000256" key="1">
    <source>
        <dbReference type="ARBA" id="ARBA00008553"/>
    </source>
</evidence>
<evidence type="ECO:0000256" key="3">
    <source>
        <dbReference type="ARBA" id="ARBA00023274"/>
    </source>
</evidence>
<evidence type="ECO:0000256" key="5">
    <source>
        <dbReference type="HAMAP-Rule" id="MF_01333"/>
    </source>
</evidence>
<proteinExistence type="inferred from homology"/>
<name>A0A1F7JDA2_9BACT</name>
<organism evidence="9 10">
    <name type="scientific">Candidatus Roizmanbacteria bacterium RIFCSPLOWO2_01_FULL_45_11</name>
    <dbReference type="NCBI Taxonomy" id="1802070"/>
    <lineage>
        <taxon>Bacteria</taxon>
        <taxon>Candidatus Roizmaniibacteriota</taxon>
    </lineage>
</organism>
<dbReference type="Pfam" id="PF00673">
    <property type="entry name" value="Ribosomal_L5_C"/>
    <property type="match status" value="1"/>
</dbReference>
<comment type="caution">
    <text evidence="9">The sequence shown here is derived from an EMBL/GenBank/DDBJ whole genome shotgun (WGS) entry which is preliminary data.</text>
</comment>
<dbReference type="PIRSF" id="PIRSF002161">
    <property type="entry name" value="Ribosomal_L5"/>
    <property type="match status" value="1"/>
</dbReference>
<dbReference type="GO" id="GO:0005840">
    <property type="term" value="C:ribosome"/>
    <property type="evidence" value="ECO:0007669"/>
    <property type="project" value="UniProtKB-KW"/>
</dbReference>